<dbReference type="InterPro" id="IPR011009">
    <property type="entry name" value="Kinase-like_dom_sf"/>
</dbReference>
<proteinExistence type="predicted"/>
<dbReference type="SUPFAM" id="SSF56112">
    <property type="entry name" value="Protein kinase-like (PK-like)"/>
    <property type="match status" value="1"/>
</dbReference>
<feature type="non-terminal residue" evidence="1">
    <location>
        <position position="102"/>
    </location>
</feature>
<sequence length="102" mass="11779">MVLLQIRHLEHENLNRFIGSRIECSIKTKNLETSLKFLSYKSKNCLVGDHWDVKISDFGLNRVELCDKLIAEEIIYMLKKGGYNAPRPDLLPHETIEVNPAL</sequence>
<reference evidence="1 2" key="1">
    <citation type="submission" date="2015-09" db="EMBL/GenBank/DDBJ databases">
        <title>Draft genome of the parasitic nematode Teladorsagia circumcincta isolate WARC Sus (inbred).</title>
        <authorList>
            <person name="Mitreva M."/>
        </authorList>
    </citation>
    <scope>NUCLEOTIDE SEQUENCE [LARGE SCALE GENOMIC DNA]</scope>
    <source>
        <strain evidence="1 2">S</strain>
    </source>
</reference>
<evidence type="ECO:0000313" key="2">
    <source>
        <dbReference type="Proteomes" id="UP000230423"/>
    </source>
</evidence>
<dbReference type="AlphaFoldDB" id="A0A2G9TKT0"/>
<dbReference type="OrthoDB" id="302535at2759"/>
<dbReference type="Proteomes" id="UP000230423">
    <property type="component" value="Unassembled WGS sequence"/>
</dbReference>
<gene>
    <name evidence="1" type="ORF">TELCIR_20086</name>
</gene>
<evidence type="ECO:0008006" key="3">
    <source>
        <dbReference type="Google" id="ProtNLM"/>
    </source>
</evidence>
<protein>
    <recommendedName>
        <fullName evidence="3">Protein kinase domain-containing protein</fullName>
    </recommendedName>
</protein>
<accession>A0A2G9TKT0</accession>
<dbReference type="EMBL" id="KZ361037">
    <property type="protein sequence ID" value="PIO58478.1"/>
    <property type="molecule type" value="Genomic_DNA"/>
</dbReference>
<organism evidence="1 2">
    <name type="scientific">Teladorsagia circumcincta</name>
    <name type="common">Brown stomach worm</name>
    <name type="synonym">Ostertagia circumcincta</name>
    <dbReference type="NCBI Taxonomy" id="45464"/>
    <lineage>
        <taxon>Eukaryota</taxon>
        <taxon>Metazoa</taxon>
        <taxon>Ecdysozoa</taxon>
        <taxon>Nematoda</taxon>
        <taxon>Chromadorea</taxon>
        <taxon>Rhabditida</taxon>
        <taxon>Rhabditina</taxon>
        <taxon>Rhabditomorpha</taxon>
        <taxon>Strongyloidea</taxon>
        <taxon>Trichostrongylidae</taxon>
        <taxon>Teladorsagia</taxon>
    </lineage>
</organism>
<dbReference type="Gene3D" id="1.10.510.10">
    <property type="entry name" value="Transferase(Phosphotransferase) domain 1"/>
    <property type="match status" value="1"/>
</dbReference>
<evidence type="ECO:0000313" key="1">
    <source>
        <dbReference type="EMBL" id="PIO58478.1"/>
    </source>
</evidence>
<keyword evidence="2" id="KW-1185">Reference proteome</keyword>
<name>A0A2G9TKT0_TELCI</name>